<dbReference type="AlphaFoldDB" id="A0A7G7YNL4"/>
<evidence type="ECO:0000313" key="3">
    <source>
        <dbReference type="EMBL" id="QNH96084.1"/>
    </source>
</evidence>
<evidence type="ECO:0000256" key="1">
    <source>
        <dbReference type="SAM" id="MobiDB-lite"/>
    </source>
</evidence>
<gene>
    <name evidence="3" type="ORF">GP473_04880</name>
</gene>
<dbReference type="EMBL" id="CP046883">
    <property type="protein sequence ID" value="QNH96084.1"/>
    <property type="molecule type" value="Genomic_DNA"/>
</dbReference>
<keyword evidence="2" id="KW-0732">Signal</keyword>
<proteinExistence type="predicted"/>
<feature type="compositionally biased region" description="Low complexity" evidence="1">
    <location>
        <begin position="43"/>
        <end position="57"/>
    </location>
</feature>
<organism evidence="3 4">
    <name type="scientific">Corynebacterium anserum</name>
    <dbReference type="NCBI Taxonomy" id="2684406"/>
    <lineage>
        <taxon>Bacteria</taxon>
        <taxon>Bacillati</taxon>
        <taxon>Actinomycetota</taxon>
        <taxon>Actinomycetes</taxon>
        <taxon>Mycobacteriales</taxon>
        <taxon>Corynebacteriaceae</taxon>
        <taxon>Corynebacterium</taxon>
    </lineage>
</organism>
<dbReference type="Proteomes" id="UP000515275">
    <property type="component" value="Chromosome"/>
</dbReference>
<accession>A0A7G7YNL4</accession>
<reference evidence="3 4" key="1">
    <citation type="submission" date="2019-12" db="EMBL/GenBank/DDBJ databases">
        <title>Corynebacterium sp. nov., isolated from feces of the Anser Albifrons in China.</title>
        <authorList>
            <person name="Liu Q."/>
        </authorList>
    </citation>
    <scope>NUCLEOTIDE SEQUENCE [LARGE SCALE GENOMIC DNA]</scope>
    <source>
        <strain evidence="3 4">23H37-10</strain>
    </source>
</reference>
<evidence type="ECO:0000313" key="4">
    <source>
        <dbReference type="Proteomes" id="UP000515275"/>
    </source>
</evidence>
<dbReference type="PROSITE" id="PS51257">
    <property type="entry name" value="PROKAR_LIPOPROTEIN"/>
    <property type="match status" value="1"/>
</dbReference>
<dbReference type="RefSeq" id="WP_185769832.1">
    <property type="nucleotide sequence ID" value="NZ_CP046883.1"/>
</dbReference>
<feature type="chain" id="PRO_5043456347" evidence="2">
    <location>
        <begin position="22"/>
        <end position="97"/>
    </location>
</feature>
<evidence type="ECO:0000256" key="2">
    <source>
        <dbReference type="SAM" id="SignalP"/>
    </source>
</evidence>
<dbReference type="KEGG" id="cans:GP473_04880"/>
<name>A0A7G7YNL4_9CORY</name>
<sequence>MKIVRSATSATLALTAALALAACTPPHQNDSDQPFKDNQTGVASHSAENSSSTATSSEEAHASNGNTKTNTEETSHLVEPLAPTVGTPSVVTEAPVR</sequence>
<keyword evidence="4" id="KW-1185">Reference proteome</keyword>
<feature type="region of interest" description="Disordered" evidence="1">
    <location>
        <begin position="24"/>
        <end position="97"/>
    </location>
</feature>
<feature type="signal peptide" evidence="2">
    <location>
        <begin position="1"/>
        <end position="21"/>
    </location>
</feature>
<protein>
    <submittedName>
        <fullName evidence="3">Uncharacterized protein</fullName>
    </submittedName>
</protein>